<dbReference type="Pfam" id="PF09669">
    <property type="entry name" value="Phage_pRha"/>
    <property type="match status" value="1"/>
</dbReference>
<dbReference type="AlphaFoldDB" id="A0A0P9SC72"/>
<evidence type="ECO:0000313" key="1">
    <source>
        <dbReference type="EMBL" id="KPW95561.1"/>
    </source>
</evidence>
<evidence type="ECO:0000313" key="2">
    <source>
        <dbReference type="Proteomes" id="UP000050381"/>
    </source>
</evidence>
<gene>
    <name evidence="1" type="ORF">ALO79_03811</name>
</gene>
<dbReference type="RefSeq" id="WP_057432059.1">
    <property type="nucleotide sequence ID" value="NZ_LIIH01000123.1"/>
</dbReference>
<dbReference type="PATRIC" id="fig|264450.4.peg.4562"/>
<reference evidence="1 2" key="1">
    <citation type="submission" date="2015-09" db="EMBL/GenBank/DDBJ databases">
        <title>Genome announcement of multiple Pseudomonas syringae strains.</title>
        <authorList>
            <person name="Thakur S."/>
            <person name="Wang P.W."/>
            <person name="Gong Y."/>
            <person name="Weir B.S."/>
            <person name="Guttman D.S."/>
        </authorList>
    </citation>
    <scope>NUCLEOTIDE SEQUENCE [LARGE SCALE GENOMIC DNA]</scope>
    <source>
        <strain evidence="1 2">ICMP9419</strain>
    </source>
</reference>
<proteinExistence type="predicted"/>
<dbReference type="EMBL" id="LJQD01000259">
    <property type="protein sequence ID" value="KPW95561.1"/>
    <property type="molecule type" value="Genomic_DNA"/>
</dbReference>
<protein>
    <submittedName>
        <fullName evidence="1">Uncharacterized protein</fullName>
    </submittedName>
</protein>
<organism evidence="1 2">
    <name type="scientific">Pseudomonas syringae pv. castaneae</name>
    <dbReference type="NCBI Taxonomy" id="264450"/>
    <lineage>
        <taxon>Bacteria</taxon>
        <taxon>Pseudomonadati</taxon>
        <taxon>Pseudomonadota</taxon>
        <taxon>Gammaproteobacteria</taxon>
        <taxon>Pseudomonadales</taxon>
        <taxon>Pseudomonadaceae</taxon>
        <taxon>Pseudomonas</taxon>
        <taxon>Pseudomonas syringae</taxon>
    </lineage>
</organism>
<dbReference type="Proteomes" id="UP000050381">
    <property type="component" value="Unassembled WGS sequence"/>
</dbReference>
<accession>A0A0P9SC72</accession>
<dbReference type="InterPro" id="IPR014054">
    <property type="entry name" value="Phage_regulatory_Rha"/>
</dbReference>
<sequence length="191" mass="21595">MKITKSTATMDKTTSVFERIATTGSVAATTLNGLPGMSSLEIAEITGKRHAHVLRDIRKMLDELGRTGGNGSRFGPVDFVESTYRDSKGQARPLTVLAKELTFTLLSRYSFKLTNLIVKRWLELEGAGYERVSVQAGVIHLVEREKDNRRSALKQISRGRTPRQLTDQEKVMQRHLRKARKFESENPMSFR</sequence>
<comment type="caution">
    <text evidence="1">The sequence shown here is derived from an EMBL/GenBank/DDBJ whole genome shotgun (WGS) entry which is preliminary data.</text>
</comment>
<name>A0A0P9SC72_PSESX</name>